<gene>
    <name evidence="2" type="ORF">SAMN06295905_2564</name>
</gene>
<evidence type="ECO:0000259" key="1">
    <source>
        <dbReference type="Pfam" id="PF13401"/>
    </source>
</evidence>
<reference evidence="3" key="1">
    <citation type="submission" date="2017-04" db="EMBL/GenBank/DDBJ databases">
        <authorList>
            <person name="Varghese N."/>
            <person name="Submissions S."/>
        </authorList>
    </citation>
    <scope>NUCLEOTIDE SEQUENCE [LARGE SCALE GENOMIC DNA]</scope>
</reference>
<organism evidence="2 3">
    <name type="scientific">Devosia lucknowensis</name>
    <dbReference type="NCBI Taxonomy" id="1096929"/>
    <lineage>
        <taxon>Bacteria</taxon>
        <taxon>Pseudomonadati</taxon>
        <taxon>Pseudomonadota</taxon>
        <taxon>Alphaproteobacteria</taxon>
        <taxon>Hyphomicrobiales</taxon>
        <taxon>Devosiaceae</taxon>
        <taxon>Devosia</taxon>
    </lineage>
</organism>
<protein>
    <submittedName>
        <fullName evidence="2">AAA domain-containing protein</fullName>
    </submittedName>
</protein>
<evidence type="ECO:0000313" key="2">
    <source>
        <dbReference type="EMBL" id="SMQ85287.1"/>
    </source>
</evidence>
<proteinExistence type="predicted"/>
<dbReference type="SUPFAM" id="SSF52540">
    <property type="entry name" value="P-loop containing nucleoside triphosphate hydrolases"/>
    <property type="match status" value="1"/>
</dbReference>
<sequence>MTEEPSAENHPEGFAQRDYYALIRGRLPEKHKRASDIISKVNQVYVETGRDTALAESFSKFVVWVTAEQNHGFVGKGDAFYVTGESGAGKTDMVEHLIAHHATLAPLITPIGTLSPCISISLQGPATLSVLALRIAAAAGFPLSDKLREGRLWDKLPATLKRAGVMFIHIDEFQHLFHAGCDAEGLVKYIKGLMNNPPWPVSFIISGMPEVRNIIINDEQAERRNNSFTLPPIDISRQRALVKRIIRRLSQAADMDVKDLLASDVPERVAHAGNYQFGRICEVTISAIQEAALASDKVLNRMHFAGAYVEHSDARDRNAMNPFISDEWKLLKPGYFILPPKGDRTERLDHASE</sequence>
<dbReference type="AlphaFoldDB" id="A0A1Y6GA30"/>
<dbReference type="GO" id="GO:0016887">
    <property type="term" value="F:ATP hydrolysis activity"/>
    <property type="evidence" value="ECO:0007669"/>
    <property type="project" value="InterPro"/>
</dbReference>
<dbReference type="Pfam" id="PF13401">
    <property type="entry name" value="AAA_22"/>
    <property type="match status" value="1"/>
</dbReference>
<evidence type="ECO:0000313" key="3">
    <source>
        <dbReference type="Proteomes" id="UP000194474"/>
    </source>
</evidence>
<dbReference type="OrthoDB" id="5288220at2"/>
<dbReference type="InterPro" id="IPR027417">
    <property type="entry name" value="P-loop_NTPase"/>
</dbReference>
<dbReference type="EMBL" id="FXWK01000002">
    <property type="protein sequence ID" value="SMQ85287.1"/>
    <property type="molecule type" value="Genomic_DNA"/>
</dbReference>
<name>A0A1Y6GA30_9HYPH</name>
<dbReference type="InterPro" id="IPR049945">
    <property type="entry name" value="AAA_22"/>
</dbReference>
<accession>A0A1Y6GA30</accession>
<dbReference type="RefSeq" id="WP_086470975.1">
    <property type="nucleotide sequence ID" value="NZ_FXWK01000002.1"/>
</dbReference>
<feature type="domain" description="ORC1/DEAH AAA+ ATPase" evidence="1">
    <location>
        <begin position="80"/>
        <end position="214"/>
    </location>
</feature>
<dbReference type="Proteomes" id="UP000194474">
    <property type="component" value="Unassembled WGS sequence"/>
</dbReference>
<keyword evidence="3" id="KW-1185">Reference proteome</keyword>